<evidence type="ECO:0000259" key="9">
    <source>
        <dbReference type="Pfam" id="PF00156"/>
    </source>
</evidence>
<comment type="catalytic activity">
    <reaction evidence="7">
        <text>D-ribose 5-phosphate + ATP = 5-phospho-alpha-D-ribose 1-diphosphate + AMP + H(+)</text>
        <dbReference type="Rhea" id="RHEA:15609"/>
        <dbReference type="ChEBI" id="CHEBI:15378"/>
        <dbReference type="ChEBI" id="CHEBI:30616"/>
        <dbReference type="ChEBI" id="CHEBI:58017"/>
        <dbReference type="ChEBI" id="CHEBI:78346"/>
        <dbReference type="ChEBI" id="CHEBI:456215"/>
        <dbReference type="EC" id="2.7.6.1"/>
    </reaction>
</comment>
<evidence type="ECO:0000256" key="7">
    <source>
        <dbReference type="ARBA" id="ARBA00049535"/>
    </source>
</evidence>
<evidence type="ECO:0000313" key="12">
    <source>
        <dbReference type="Proteomes" id="UP000313645"/>
    </source>
</evidence>
<proteinExistence type="inferred from homology"/>
<keyword evidence="6" id="KW-0067">ATP-binding</keyword>
<evidence type="ECO:0000256" key="2">
    <source>
        <dbReference type="ARBA" id="ARBA00022679"/>
    </source>
</evidence>
<dbReference type="InterPro" id="IPR005946">
    <property type="entry name" value="Rib-P_diPkinase"/>
</dbReference>
<keyword evidence="4" id="KW-0547">Nucleotide-binding</keyword>
<dbReference type="NCBIfam" id="TIGR01251">
    <property type="entry name" value="ribP_PPkin"/>
    <property type="match status" value="1"/>
</dbReference>
<dbReference type="EMBL" id="SJDL01000026">
    <property type="protein sequence ID" value="TBW52897.1"/>
    <property type="molecule type" value="Genomic_DNA"/>
</dbReference>
<dbReference type="SUPFAM" id="SSF53271">
    <property type="entry name" value="PRTase-like"/>
    <property type="match status" value="2"/>
</dbReference>
<name>A0ABY1ZHH2_9GAMM</name>
<dbReference type="InterPro" id="IPR029057">
    <property type="entry name" value="PRTase-like"/>
</dbReference>
<evidence type="ECO:0000313" key="11">
    <source>
        <dbReference type="EMBL" id="TBW52897.1"/>
    </source>
</evidence>
<dbReference type="GO" id="GO:0004749">
    <property type="term" value="F:ribose phosphate diphosphokinase activity"/>
    <property type="evidence" value="ECO:0007669"/>
    <property type="project" value="UniProtKB-EC"/>
</dbReference>
<evidence type="ECO:0000256" key="6">
    <source>
        <dbReference type="ARBA" id="ARBA00022840"/>
    </source>
</evidence>
<sequence>MKPDTENPPLLFAFRELPLQQPLCARLGARLGDVDSRHFPDGESYVRVLSDVAGQHCILLADLSHPDDRYLPLIFLAETLRDLGGASVGLVAPYLCYMRQDARFQTGEALTSKIFARSLSAHIDWLVTVDPHLHRFRSMDQLYSVPSRVVQAAPALADWLDQRQHLLLVGPDAESEQWVAEIARRCGHPYVIGHKERLGDRHVRVTLPPVAQYYGRVAVIIDDVISSGHTILKCLQALEAGGIEQVECAAVHGIFADDSDAQLVGAGLAGLVTTNTVPHATNDIDVSSLLAPAIQACLRTVQETR</sequence>
<keyword evidence="5" id="KW-0418">Kinase</keyword>
<comment type="caution">
    <text evidence="11">The sequence shown here is derived from an EMBL/GenBank/DDBJ whole genome shotgun (WGS) entry which is preliminary data.</text>
</comment>
<keyword evidence="3 8" id="KW-0545">Nucleotide biosynthesis</keyword>
<evidence type="ECO:0000256" key="4">
    <source>
        <dbReference type="ARBA" id="ARBA00022741"/>
    </source>
</evidence>
<dbReference type="Pfam" id="PF13793">
    <property type="entry name" value="Pribosyltran_N"/>
    <property type="match status" value="1"/>
</dbReference>
<comment type="similarity">
    <text evidence="8">Belongs to the ribose-phosphate pyrophosphokinase family.</text>
</comment>
<dbReference type="Pfam" id="PF00156">
    <property type="entry name" value="Pribosyltran"/>
    <property type="match status" value="1"/>
</dbReference>
<dbReference type="InterPro" id="IPR000836">
    <property type="entry name" value="PRTase_dom"/>
</dbReference>
<evidence type="ECO:0000256" key="5">
    <source>
        <dbReference type="ARBA" id="ARBA00022777"/>
    </source>
</evidence>
<evidence type="ECO:0000256" key="3">
    <source>
        <dbReference type="ARBA" id="ARBA00022727"/>
    </source>
</evidence>
<organism evidence="11 12">
    <name type="scientific">Marinobacter halodurans</name>
    <dbReference type="NCBI Taxonomy" id="2528979"/>
    <lineage>
        <taxon>Bacteria</taxon>
        <taxon>Pseudomonadati</taxon>
        <taxon>Pseudomonadota</taxon>
        <taxon>Gammaproteobacteria</taxon>
        <taxon>Pseudomonadales</taxon>
        <taxon>Marinobacteraceae</taxon>
        <taxon>Marinobacter</taxon>
    </lineage>
</organism>
<dbReference type="SMART" id="SM01400">
    <property type="entry name" value="Pribosyltran_N"/>
    <property type="match status" value="1"/>
</dbReference>
<feature type="domain" description="Phosphoribosyltransferase" evidence="9">
    <location>
        <begin position="141"/>
        <end position="252"/>
    </location>
</feature>
<evidence type="ECO:0000256" key="1">
    <source>
        <dbReference type="ARBA" id="ARBA00013247"/>
    </source>
</evidence>
<accession>A0ABY1ZHH2</accession>
<evidence type="ECO:0000259" key="10">
    <source>
        <dbReference type="Pfam" id="PF13793"/>
    </source>
</evidence>
<protein>
    <recommendedName>
        <fullName evidence="1">ribose-phosphate diphosphokinase</fullName>
        <ecNumber evidence="1">2.7.6.1</ecNumber>
    </recommendedName>
</protein>
<keyword evidence="12" id="KW-1185">Reference proteome</keyword>
<feature type="domain" description="Ribose-phosphate pyrophosphokinase N-terminal" evidence="10">
    <location>
        <begin position="18"/>
        <end position="120"/>
    </location>
</feature>
<dbReference type="RefSeq" id="WP_131482791.1">
    <property type="nucleotide sequence ID" value="NZ_SJDL01000026.1"/>
</dbReference>
<dbReference type="Gene3D" id="3.40.50.2020">
    <property type="match status" value="2"/>
</dbReference>
<gene>
    <name evidence="11" type="primary">prs</name>
    <name evidence="11" type="ORF">EZI54_15495</name>
</gene>
<dbReference type="EC" id="2.7.6.1" evidence="1"/>
<evidence type="ECO:0000256" key="8">
    <source>
        <dbReference type="RuleBase" id="RU004324"/>
    </source>
</evidence>
<dbReference type="NCBIfam" id="NF005537">
    <property type="entry name" value="PRK07199.1"/>
    <property type="match status" value="1"/>
</dbReference>
<dbReference type="InterPro" id="IPR029099">
    <property type="entry name" value="Pribosyltran_N"/>
</dbReference>
<dbReference type="PANTHER" id="PTHR10210:SF32">
    <property type="entry name" value="RIBOSE-PHOSPHATE PYROPHOSPHOKINASE 2"/>
    <property type="match status" value="1"/>
</dbReference>
<dbReference type="PANTHER" id="PTHR10210">
    <property type="entry name" value="RIBOSE-PHOSPHATE DIPHOSPHOKINASE FAMILY MEMBER"/>
    <property type="match status" value="1"/>
</dbReference>
<dbReference type="CDD" id="cd06223">
    <property type="entry name" value="PRTases_typeI"/>
    <property type="match status" value="1"/>
</dbReference>
<reference evidence="11 12" key="1">
    <citation type="submission" date="2019-02" db="EMBL/GenBank/DDBJ databases">
        <title>Marinobacter halodurans sp. nov., a marine bacterium isolated from sea tidal flat.</title>
        <authorList>
            <person name="Yoo Y."/>
            <person name="Lee D.W."/>
            <person name="Kim B.S."/>
            <person name="Kim J.-J."/>
        </authorList>
    </citation>
    <scope>NUCLEOTIDE SEQUENCE [LARGE SCALE GENOMIC DNA]</scope>
    <source>
        <strain evidence="11 12">YJ-S3-2</strain>
    </source>
</reference>
<dbReference type="Proteomes" id="UP000313645">
    <property type="component" value="Unassembled WGS sequence"/>
</dbReference>
<keyword evidence="2 11" id="KW-0808">Transferase</keyword>